<dbReference type="Pfam" id="PF00440">
    <property type="entry name" value="TetR_N"/>
    <property type="match status" value="1"/>
</dbReference>
<keyword evidence="1 2" id="KW-0238">DNA-binding</keyword>
<dbReference type="GO" id="GO:0003700">
    <property type="term" value="F:DNA-binding transcription factor activity"/>
    <property type="evidence" value="ECO:0007669"/>
    <property type="project" value="TreeGrafter"/>
</dbReference>
<dbReference type="Gene3D" id="1.10.357.10">
    <property type="entry name" value="Tetracycline Repressor, domain 2"/>
    <property type="match status" value="1"/>
</dbReference>
<dbReference type="PROSITE" id="PS50977">
    <property type="entry name" value="HTH_TETR_2"/>
    <property type="match status" value="1"/>
</dbReference>
<dbReference type="KEGG" id="sgrg:L0C25_10220"/>
<keyword evidence="5" id="KW-1185">Reference proteome</keyword>
<proteinExistence type="predicted"/>
<evidence type="ECO:0000259" key="3">
    <source>
        <dbReference type="PROSITE" id="PS50977"/>
    </source>
</evidence>
<name>A0AA46TLD3_9ACTN</name>
<evidence type="ECO:0000313" key="5">
    <source>
        <dbReference type="Proteomes" id="UP001164390"/>
    </source>
</evidence>
<dbReference type="InterPro" id="IPR023772">
    <property type="entry name" value="DNA-bd_HTH_TetR-type_CS"/>
</dbReference>
<dbReference type="PROSITE" id="PS01081">
    <property type="entry name" value="HTH_TETR_1"/>
    <property type="match status" value="1"/>
</dbReference>
<dbReference type="EMBL" id="CP094970">
    <property type="protein sequence ID" value="UYM07417.1"/>
    <property type="molecule type" value="Genomic_DNA"/>
</dbReference>
<dbReference type="Pfam" id="PF14246">
    <property type="entry name" value="TetR_C_7"/>
    <property type="match status" value="1"/>
</dbReference>
<dbReference type="SUPFAM" id="SSF46689">
    <property type="entry name" value="Homeodomain-like"/>
    <property type="match status" value="1"/>
</dbReference>
<dbReference type="InterPro" id="IPR001647">
    <property type="entry name" value="HTH_TetR"/>
</dbReference>
<protein>
    <submittedName>
        <fullName evidence="4">TetR/AcrR family transcriptional regulator C-terminal domain-containing protein</fullName>
    </submittedName>
</protein>
<dbReference type="GO" id="GO:0000976">
    <property type="term" value="F:transcription cis-regulatory region binding"/>
    <property type="evidence" value="ECO:0007669"/>
    <property type="project" value="TreeGrafter"/>
</dbReference>
<dbReference type="AlphaFoldDB" id="A0AA46TLD3"/>
<dbReference type="PANTHER" id="PTHR30055:SF146">
    <property type="entry name" value="HTH-TYPE TRANSCRIPTIONAL DUAL REGULATOR CECR"/>
    <property type="match status" value="1"/>
</dbReference>
<sequence>MFADLGYVRASIEAIAAQADVSTRTIYNHFQNKDALFQTTIEQSASRVAAAQIEIVGTYLTVSDDSEQKIEARLIEFATAWIRPLPDYAEHRALVDRVRAEVGRIPRPALDAWQAAGPLQVRRALARAFAALAAHGDLRIDDPDVAATHFTRLVTVDDPLRPGRRTTKKQVSTIIANGVRAFLYGYGTDRTGSAS</sequence>
<organism evidence="4 5">
    <name type="scientific">Solicola gregarius</name>
    <dbReference type="NCBI Taxonomy" id="2908642"/>
    <lineage>
        <taxon>Bacteria</taxon>
        <taxon>Bacillati</taxon>
        <taxon>Actinomycetota</taxon>
        <taxon>Actinomycetes</taxon>
        <taxon>Propionibacteriales</taxon>
        <taxon>Nocardioidaceae</taxon>
        <taxon>Solicola</taxon>
    </lineage>
</organism>
<dbReference type="InterPro" id="IPR009057">
    <property type="entry name" value="Homeodomain-like_sf"/>
</dbReference>
<reference evidence="4" key="1">
    <citation type="submission" date="2022-01" db="EMBL/GenBank/DDBJ databases">
        <title>Nocardioidaceae gen. sp. A5X3R13.</title>
        <authorList>
            <person name="Lopez Marin M.A."/>
            <person name="Uhlik O."/>
        </authorList>
    </citation>
    <scope>NUCLEOTIDE SEQUENCE</scope>
    <source>
        <strain evidence="4">A5X3R13</strain>
    </source>
</reference>
<dbReference type="PANTHER" id="PTHR30055">
    <property type="entry name" value="HTH-TYPE TRANSCRIPTIONAL REGULATOR RUTR"/>
    <property type="match status" value="1"/>
</dbReference>
<dbReference type="Proteomes" id="UP001164390">
    <property type="component" value="Chromosome"/>
</dbReference>
<evidence type="ECO:0000256" key="2">
    <source>
        <dbReference type="PROSITE-ProRule" id="PRU00335"/>
    </source>
</evidence>
<feature type="domain" description="HTH tetR-type" evidence="3">
    <location>
        <begin position="1"/>
        <end position="48"/>
    </location>
</feature>
<dbReference type="InterPro" id="IPR039536">
    <property type="entry name" value="TetR_C_Proteobacteria"/>
</dbReference>
<evidence type="ECO:0000256" key="1">
    <source>
        <dbReference type="ARBA" id="ARBA00023125"/>
    </source>
</evidence>
<accession>A0AA46TLD3</accession>
<feature type="DNA-binding region" description="H-T-H motif" evidence="2">
    <location>
        <begin position="11"/>
        <end position="30"/>
    </location>
</feature>
<dbReference type="InterPro" id="IPR050109">
    <property type="entry name" value="HTH-type_TetR-like_transc_reg"/>
</dbReference>
<evidence type="ECO:0000313" key="4">
    <source>
        <dbReference type="EMBL" id="UYM07417.1"/>
    </source>
</evidence>
<gene>
    <name evidence="4" type="ORF">L0C25_10220</name>
</gene>